<dbReference type="Pfam" id="PF00188">
    <property type="entry name" value="CAP"/>
    <property type="match status" value="1"/>
</dbReference>
<feature type="domain" description="SCP" evidence="2">
    <location>
        <begin position="11"/>
        <end position="111"/>
    </location>
</feature>
<dbReference type="InterPro" id="IPR035940">
    <property type="entry name" value="CAP_sf"/>
</dbReference>
<feature type="signal peptide" evidence="1">
    <location>
        <begin position="1"/>
        <end position="32"/>
    </location>
</feature>
<name>A0A0C2FR25_9BILA</name>
<sequence>MTDAGRRKVVELHNTLRHVFMRLLAFSASVWGDVVCGSVELSRSYLANGMVINGPYNGHFKKGGNIMKLEYDCELEAAADEVARECKIDDVNERRLSQTGENLYVFSGNGGGILEVTKR</sequence>
<dbReference type="OrthoDB" id="414826at2759"/>
<feature type="non-terminal residue" evidence="3">
    <location>
        <position position="119"/>
    </location>
</feature>
<dbReference type="SUPFAM" id="SSF55797">
    <property type="entry name" value="PR-1-like"/>
    <property type="match status" value="1"/>
</dbReference>
<dbReference type="Proteomes" id="UP000054047">
    <property type="component" value="Unassembled WGS sequence"/>
</dbReference>
<organism evidence="3 4">
    <name type="scientific">Ancylostoma duodenale</name>
    <dbReference type="NCBI Taxonomy" id="51022"/>
    <lineage>
        <taxon>Eukaryota</taxon>
        <taxon>Metazoa</taxon>
        <taxon>Ecdysozoa</taxon>
        <taxon>Nematoda</taxon>
        <taxon>Chromadorea</taxon>
        <taxon>Rhabditida</taxon>
        <taxon>Rhabditina</taxon>
        <taxon>Rhabditomorpha</taxon>
        <taxon>Strongyloidea</taxon>
        <taxon>Ancylostomatidae</taxon>
        <taxon>Ancylostomatinae</taxon>
        <taxon>Ancylostoma</taxon>
    </lineage>
</organism>
<dbReference type="InterPro" id="IPR014044">
    <property type="entry name" value="CAP_dom"/>
</dbReference>
<gene>
    <name evidence="3" type="ORF">ANCDUO_20777</name>
</gene>
<proteinExistence type="predicted"/>
<dbReference type="AlphaFoldDB" id="A0A0C2FR25"/>
<evidence type="ECO:0000259" key="2">
    <source>
        <dbReference type="Pfam" id="PF00188"/>
    </source>
</evidence>
<evidence type="ECO:0000313" key="4">
    <source>
        <dbReference type="Proteomes" id="UP000054047"/>
    </source>
</evidence>
<protein>
    <recommendedName>
        <fullName evidence="2">SCP domain-containing protein</fullName>
    </recommendedName>
</protein>
<keyword evidence="4" id="KW-1185">Reference proteome</keyword>
<evidence type="ECO:0000256" key="1">
    <source>
        <dbReference type="SAM" id="SignalP"/>
    </source>
</evidence>
<accession>A0A0C2FR25</accession>
<dbReference type="EMBL" id="KN754876">
    <property type="protein sequence ID" value="KIH49149.1"/>
    <property type="molecule type" value="Genomic_DNA"/>
</dbReference>
<reference evidence="3 4" key="1">
    <citation type="submission" date="2013-12" db="EMBL/GenBank/DDBJ databases">
        <title>Draft genome of the parsitic nematode Ancylostoma duodenale.</title>
        <authorList>
            <person name="Mitreva M."/>
        </authorList>
    </citation>
    <scope>NUCLEOTIDE SEQUENCE [LARGE SCALE GENOMIC DNA]</scope>
    <source>
        <strain evidence="3 4">Zhejiang</strain>
    </source>
</reference>
<dbReference type="CDD" id="cd05380">
    <property type="entry name" value="CAP_euk"/>
    <property type="match status" value="1"/>
</dbReference>
<dbReference type="Gene3D" id="3.40.33.10">
    <property type="entry name" value="CAP"/>
    <property type="match status" value="1"/>
</dbReference>
<feature type="chain" id="PRO_5002149076" description="SCP domain-containing protein" evidence="1">
    <location>
        <begin position="33"/>
        <end position="119"/>
    </location>
</feature>
<keyword evidence="1" id="KW-0732">Signal</keyword>
<evidence type="ECO:0000313" key="3">
    <source>
        <dbReference type="EMBL" id="KIH49149.1"/>
    </source>
</evidence>